<protein>
    <submittedName>
        <fullName evidence="3">Spore coat U domain-containing protein</fullName>
    </submittedName>
</protein>
<gene>
    <name evidence="3" type="ORF">GCM10008943_29250</name>
</gene>
<name>A0ABP3RPT7_9HYPH</name>
<feature type="signal peptide" evidence="1">
    <location>
        <begin position="1"/>
        <end position="20"/>
    </location>
</feature>
<keyword evidence="1" id="KW-0732">Signal</keyword>
<evidence type="ECO:0000313" key="3">
    <source>
        <dbReference type="EMBL" id="GAA0611880.1"/>
    </source>
</evidence>
<accession>A0ABP3RPT7</accession>
<evidence type="ECO:0000256" key="1">
    <source>
        <dbReference type="SAM" id="SignalP"/>
    </source>
</evidence>
<evidence type="ECO:0000259" key="2">
    <source>
        <dbReference type="Pfam" id="PF05229"/>
    </source>
</evidence>
<feature type="domain" description="Spore coat protein U/FanG" evidence="2">
    <location>
        <begin position="29"/>
        <end position="168"/>
    </location>
</feature>
<evidence type="ECO:0000313" key="4">
    <source>
        <dbReference type="Proteomes" id="UP001424441"/>
    </source>
</evidence>
<dbReference type="Pfam" id="PF05229">
    <property type="entry name" value="SCPU"/>
    <property type="match status" value="1"/>
</dbReference>
<dbReference type="Proteomes" id="UP001424441">
    <property type="component" value="Unassembled WGS sequence"/>
</dbReference>
<keyword evidence="4" id="KW-1185">Reference proteome</keyword>
<reference evidence="4" key="1">
    <citation type="journal article" date="2019" name="Int. J. Syst. Evol. Microbiol.">
        <title>The Global Catalogue of Microorganisms (GCM) 10K type strain sequencing project: providing services to taxonomists for standard genome sequencing and annotation.</title>
        <authorList>
            <consortium name="The Broad Institute Genomics Platform"/>
            <consortium name="The Broad Institute Genome Sequencing Center for Infectious Disease"/>
            <person name="Wu L."/>
            <person name="Ma J."/>
        </authorList>
    </citation>
    <scope>NUCLEOTIDE SEQUENCE [LARGE SCALE GENOMIC DNA]</scope>
    <source>
        <strain evidence="4">JCM 15115</strain>
    </source>
</reference>
<dbReference type="PANTHER" id="PTHR37089:SF4">
    <property type="entry name" value="EXPORTED PROTEIN"/>
    <property type="match status" value="1"/>
</dbReference>
<dbReference type="PANTHER" id="PTHR37089">
    <property type="entry name" value="PROTEIN U-RELATED"/>
    <property type="match status" value="1"/>
</dbReference>
<dbReference type="InterPro" id="IPR007893">
    <property type="entry name" value="Spore_coat_U/FanG"/>
</dbReference>
<organism evidence="3 4">
    <name type="scientific">Paenochrobactrum glaciei</name>
    <dbReference type="NCBI Taxonomy" id="486407"/>
    <lineage>
        <taxon>Bacteria</taxon>
        <taxon>Pseudomonadati</taxon>
        <taxon>Pseudomonadota</taxon>
        <taxon>Alphaproteobacteria</taxon>
        <taxon>Hyphomicrobiales</taxon>
        <taxon>Brucellaceae</taxon>
        <taxon>Paenochrobactrum</taxon>
    </lineage>
</organism>
<comment type="caution">
    <text evidence="3">The sequence shown here is derived from an EMBL/GenBank/DDBJ whole genome shotgun (WGS) entry which is preliminary data.</text>
</comment>
<proteinExistence type="predicted"/>
<dbReference type="RefSeq" id="WP_343807051.1">
    <property type="nucleotide sequence ID" value="NZ_BAAADE010000008.1"/>
</dbReference>
<feature type="chain" id="PRO_5045319466" evidence="1">
    <location>
        <begin position="21"/>
        <end position="172"/>
    </location>
</feature>
<sequence length="172" mass="18775">MKLKKLIFFTTLIIPTFSSALIAHAGQANGTLQVKARITGGCTLTNTSDAILDFGVVEEVTDLTEIVKSDDDVSIQIQCSNGIDYSIGLGGGLNPVGGTDTPLMRAMTFENEKLPYLLWTSPTMEVEWNLRDRVYGTGNGNIQKYPVYGNLYPNGILKPGDYTDTVTIEVKY</sequence>
<dbReference type="EMBL" id="BAAADE010000008">
    <property type="protein sequence ID" value="GAA0611880.1"/>
    <property type="molecule type" value="Genomic_DNA"/>
</dbReference>
<dbReference type="InterPro" id="IPR053167">
    <property type="entry name" value="Spore_coat_component"/>
</dbReference>
<dbReference type="SMART" id="SM00972">
    <property type="entry name" value="SCPU"/>
    <property type="match status" value="1"/>
</dbReference>